<dbReference type="STRING" id="454130.A0A0U5GFH6"/>
<dbReference type="OrthoDB" id="445007at2759"/>
<keyword evidence="2" id="KW-1185">Reference proteome</keyword>
<dbReference type="Gene3D" id="2.60.120.620">
    <property type="entry name" value="q2cbj1_9rhob like domain"/>
    <property type="match status" value="2"/>
</dbReference>
<proteinExistence type="predicted"/>
<gene>
    <name evidence="1" type="ORF">ASPCAL13166</name>
</gene>
<dbReference type="SUPFAM" id="SSF51197">
    <property type="entry name" value="Clavaminate synthase-like"/>
    <property type="match status" value="1"/>
</dbReference>
<dbReference type="EMBL" id="CDMC01000016">
    <property type="protein sequence ID" value="CEL10039.1"/>
    <property type="molecule type" value="Genomic_DNA"/>
</dbReference>
<protein>
    <recommendedName>
        <fullName evidence="3">Phytanoyl-CoA dioxygenase family protein</fullName>
    </recommendedName>
</protein>
<evidence type="ECO:0008006" key="3">
    <source>
        <dbReference type="Google" id="ProtNLM"/>
    </source>
</evidence>
<accession>A0A0U5GFH6</accession>
<name>A0A0U5GFH6_ASPCI</name>
<dbReference type="OMA" id="PYVHSCT"/>
<sequence>MAPSRHHDTGLQYLTPDAALEDIIHLMKRNGAVMIRGLVSVTDLDQAYDEVKARLNVDREWEGEFFPSASSFPSLFYSPSSFLLKQRAEETKRVNGLIGAGPAYTRTQAMNSLFQSLCTALLTARSTFWWGDMRKESVSKPYVTAAVAIQSGPGGKAQPLHGDSYVNHRIIASTSRPTAPDPSLILTPTLGKGEALLIFSSVMHGGGNNTTTGNYRLVYSTFAAHGYLRQEENQFLAVPLDVVKTYDRATQQFIGYYISEPACGHVEQMDPIYVLYPELPGEGDPRDF</sequence>
<reference evidence="2" key="1">
    <citation type="journal article" date="2016" name="Genome Announc.">
        <title>Draft genome sequences of fungus Aspergillus calidoustus.</title>
        <authorList>
            <person name="Horn F."/>
            <person name="Linde J."/>
            <person name="Mattern D.J."/>
            <person name="Walther G."/>
            <person name="Guthke R."/>
            <person name="Scherlach K."/>
            <person name="Martin K."/>
            <person name="Brakhage A.A."/>
            <person name="Petzke L."/>
            <person name="Valiante V."/>
        </authorList>
    </citation>
    <scope>NUCLEOTIDE SEQUENCE [LARGE SCALE GENOMIC DNA]</scope>
    <source>
        <strain evidence="2">SF006504</strain>
    </source>
</reference>
<organism evidence="1 2">
    <name type="scientific">Aspergillus calidoustus</name>
    <dbReference type="NCBI Taxonomy" id="454130"/>
    <lineage>
        <taxon>Eukaryota</taxon>
        <taxon>Fungi</taxon>
        <taxon>Dikarya</taxon>
        <taxon>Ascomycota</taxon>
        <taxon>Pezizomycotina</taxon>
        <taxon>Eurotiomycetes</taxon>
        <taxon>Eurotiomycetidae</taxon>
        <taxon>Eurotiales</taxon>
        <taxon>Aspergillaceae</taxon>
        <taxon>Aspergillus</taxon>
        <taxon>Aspergillus subgen. Nidulantes</taxon>
    </lineage>
</organism>
<dbReference type="Proteomes" id="UP000054771">
    <property type="component" value="Unassembled WGS sequence"/>
</dbReference>
<evidence type="ECO:0000313" key="1">
    <source>
        <dbReference type="EMBL" id="CEL10039.1"/>
    </source>
</evidence>
<dbReference type="AlphaFoldDB" id="A0A0U5GFH6"/>
<evidence type="ECO:0000313" key="2">
    <source>
        <dbReference type="Proteomes" id="UP000054771"/>
    </source>
</evidence>